<dbReference type="PANTHER" id="PTHR13077:SF6">
    <property type="entry name" value="SELENOPROTEIN F"/>
    <property type="match status" value="1"/>
</dbReference>
<dbReference type="Gene3D" id="3.40.30.50">
    <property type="entry name" value="Sep15/SelM thioredoxin-like domain, active-site redox motif"/>
    <property type="match status" value="1"/>
</dbReference>
<evidence type="ECO:0000259" key="8">
    <source>
        <dbReference type="Pfam" id="PF08806"/>
    </source>
</evidence>
<evidence type="ECO:0000256" key="6">
    <source>
        <dbReference type="ARBA" id="ARBA00040775"/>
    </source>
</evidence>
<dbReference type="InterPro" id="IPR038219">
    <property type="entry name" value="Sep15/SelM_sf"/>
</dbReference>
<evidence type="ECO:0000256" key="2">
    <source>
        <dbReference type="ARBA" id="ARBA00005742"/>
    </source>
</evidence>
<dbReference type="InterPro" id="IPR014912">
    <property type="entry name" value="Sep15_SelM_dom"/>
</dbReference>
<comment type="similarity">
    <text evidence="2">Belongs to the selenoprotein M/F family.</text>
</comment>
<dbReference type="EMBL" id="RCML01000994">
    <property type="protein sequence ID" value="KAG2966677.1"/>
    <property type="molecule type" value="Genomic_DNA"/>
</dbReference>
<dbReference type="GO" id="GO:0005788">
    <property type="term" value="C:endoplasmic reticulum lumen"/>
    <property type="evidence" value="ECO:0007669"/>
    <property type="project" value="UniProtKB-SubCell"/>
</dbReference>
<evidence type="ECO:0000256" key="1">
    <source>
        <dbReference type="ARBA" id="ARBA00004319"/>
    </source>
</evidence>
<sequence length="326" mass="36190">MRLPTLLLLLAVCISAQEVPESTTEPSTASAASTERLDRCAILGFDADALDCQLCDDLSTFLAPRASKKKLKQKSVDKVTKECQECCSDFSKVLEVEGRQYPKVALAVDSRRLKRYPKVANFVEHQAKQIKRLEVQETNPRLPMLQFFDEEGEKIEEISVAHWDENSIAEFIEKKLLPEEGKEEEIVEIEVEADKPFVLRYPWDSGRSECSESVELGGLDGGMAVAVVGYVVFEMLVAWLSSSTSSCDGSGTCMSSSQYTRRLRELNAGSGTNRWKVCSMSNSSLDKTISQFVDVKSRSSSSLLAAWPRTPRAVALALKRTNTSHT</sequence>
<gene>
    <name evidence="9" type="ORF">PC113_g19403</name>
    <name evidence="10" type="ORF">PC117_g21067</name>
    <name evidence="11" type="ORF">PC118_g19030</name>
</gene>
<keyword evidence="5" id="KW-0712">Selenocysteine</keyword>
<dbReference type="GO" id="GO:0016491">
    <property type="term" value="F:oxidoreductase activity"/>
    <property type="evidence" value="ECO:0007669"/>
    <property type="project" value="TreeGrafter"/>
</dbReference>
<dbReference type="EMBL" id="RCMK01001028">
    <property type="protein sequence ID" value="KAG2904328.1"/>
    <property type="molecule type" value="Genomic_DNA"/>
</dbReference>
<proteinExistence type="inferred from homology"/>
<evidence type="ECO:0000256" key="5">
    <source>
        <dbReference type="ARBA" id="ARBA00022933"/>
    </source>
</evidence>
<feature type="chain" id="PRO_5035648618" description="Selenoprotein F" evidence="7">
    <location>
        <begin position="17"/>
        <end position="326"/>
    </location>
</feature>
<evidence type="ECO:0000256" key="7">
    <source>
        <dbReference type="SAM" id="SignalP"/>
    </source>
</evidence>
<dbReference type="AlphaFoldDB" id="A0A8T0Y5Q1"/>
<evidence type="ECO:0000313" key="11">
    <source>
        <dbReference type="EMBL" id="KAG2966677.1"/>
    </source>
</evidence>
<evidence type="ECO:0000313" key="12">
    <source>
        <dbReference type="Proteomes" id="UP000735874"/>
    </source>
</evidence>
<dbReference type="Pfam" id="PF08806">
    <property type="entry name" value="Sep15_SelM"/>
    <property type="match status" value="1"/>
</dbReference>
<comment type="caution">
    <text evidence="9">The sequence shown here is derived from an EMBL/GenBank/DDBJ whole genome shotgun (WGS) entry which is preliminary data.</text>
</comment>
<comment type="subcellular location">
    <subcellularLocation>
        <location evidence="1">Endoplasmic reticulum lumen</location>
    </subcellularLocation>
</comment>
<protein>
    <recommendedName>
        <fullName evidence="6">Selenoprotein F</fullName>
    </recommendedName>
</protein>
<dbReference type="SUPFAM" id="SSF52833">
    <property type="entry name" value="Thioredoxin-like"/>
    <property type="match status" value="1"/>
</dbReference>
<name>A0A8T0Y5Q1_9STRA</name>
<keyword evidence="4" id="KW-0256">Endoplasmic reticulum</keyword>
<feature type="signal peptide" evidence="7">
    <location>
        <begin position="1"/>
        <end position="16"/>
    </location>
</feature>
<dbReference type="Proteomes" id="UP000736787">
    <property type="component" value="Unassembled WGS sequence"/>
</dbReference>
<keyword evidence="3 7" id="KW-0732">Signal</keyword>
<dbReference type="EMBL" id="RCMG01000991">
    <property type="protein sequence ID" value="KAG2839763.1"/>
    <property type="molecule type" value="Genomic_DNA"/>
</dbReference>
<evidence type="ECO:0000313" key="10">
    <source>
        <dbReference type="EMBL" id="KAG2904328.1"/>
    </source>
</evidence>
<feature type="domain" description="Selenoprotein F/M" evidence="8">
    <location>
        <begin position="104"/>
        <end position="176"/>
    </location>
</feature>
<dbReference type="PANTHER" id="PTHR13077">
    <property type="entry name" value="SELENOPROTEIN F"/>
    <property type="match status" value="1"/>
</dbReference>
<dbReference type="InterPro" id="IPR039992">
    <property type="entry name" value="Sep15_SelM"/>
</dbReference>
<evidence type="ECO:0000313" key="9">
    <source>
        <dbReference type="EMBL" id="KAG2839763.1"/>
    </source>
</evidence>
<accession>A0A8T0Y5Q1</accession>
<dbReference type="VEuPathDB" id="FungiDB:PC110_g18803"/>
<dbReference type="Proteomes" id="UP000735874">
    <property type="component" value="Unassembled WGS sequence"/>
</dbReference>
<dbReference type="InterPro" id="IPR036249">
    <property type="entry name" value="Thioredoxin-like_sf"/>
</dbReference>
<evidence type="ECO:0000256" key="3">
    <source>
        <dbReference type="ARBA" id="ARBA00022729"/>
    </source>
</evidence>
<organism evidence="9 12">
    <name type="scientific">Phytophthora cactorum</name>
    <dbReference type="NCBI Taxonomy" id="29920"/>
    <lineage>
        <taxon>Eukaryota</taxon>
        <taxon>Sar</taxon>
        <taxon>Stramenopiles</taxon>
        <taxon>Oomycota</taxon>
        <taxon>Peronosporomycetes</taxon>
        <taxon>Peronosporales</taxon>
        <taxon>Peronosporaceae</taxon>
        <taxon>Phytophthora</taxon>
    </lineage>
</organism>
<evidence type="ECO:0000256" key="4">
    <source>
        <dbReference type="ARBA" id="ARBA00022824"/>
    </source>
</evidence>
<dbReference type="Proteomes" id="UP000697107">
    <property type="component" value="Unassembled WGS sequence"/>
</dbReference>
<reference evidence="9" key="1">
    <citation type="submission" date="2018-10" db="EMBL/GenBank/DDBJ databases">
        <title>Effector identification in a new, highly contiguous assembly of the strawberry crown rot pathogen Phytophthora cactorum.</title>
        <authorList>
            <person name="Armitage A.D."/>
            <person name="Nellist C.F."/>
            <person name="Bates H."/>
            <person name="Vickerstaff R.J."/>
            <person name="Harrison R.J."/>
        </authorList>
    </citation>
    <scope>NUCLEOTIDE SEQUENCE</scope>
    <source>
        <strain evidence="9">15-7</strain>
        <strain evidence="10">4040</strain>
        <strain evidence="11">P415</strain>
    </source>
</reference>